<dbReference type="Proteomes" id="UP000053424">
    <property type="component" value="Unassembled WGS sequence"/>
</dbReference>
<protein>
    <recommendedName>
        <fullName evidence="6">F-BAR domain-containing protein</fullName>
    </recommendedName>
</protein>
<reference evidence="7 8" key="1">
    <citation type="submission" date="2014-04" db="EMBL/GenBank/DDBJ databases">
        <authorList>
            <consortium name="DOE Joint Genome Institute"/>
            <person name="Kuo A."/>
            <person name="Gay G."/>
            <person name="Dore J."/>
            <person name="Kohler A."/>
            <person name="Nagy L.G."/>
            <person name="Floudas D."/>
            <person name="Copeland A."/>
            <person name="Barry K.W."/>
            <person name="Cichocki N."/>
            <person name="Veneault-Fourrey C."/>
            <person name="LaButti K."/>
            <person name="Lindquist E.A."/>
            <person name="Lipzen A."/>
            <person name="Lundell T."/>
            <person name="Morin E."/>
            <person name="Murat C."/>
            <person name="Sun H."/>
            <person name="Tunlid A."/>
            <person name="Henrissat B."/>
            <person name="Grigoriev I.V."/>
            <person name="Hibbett D.S."/>
            <person name="Martin F."/>
            <person name="Nordberg H.P."/>
            <person name="Cantor M.N."/>
            <person name="Hua S.X."/>
        </authorList>
    </citation>
    <scope>NUCLEOTIDE SEQUENCE [LARGE SCALE GENOMIC DNA]</scope>
    <source>
        <strain evidence="8">h7</strain>
    </source>
</reference>
<dbReference type="PANTHER" id="PTHR23065:SF7">
    <property type="entry name" value="NOSTRIN, ISOFORM H"/>
    <property type="match status" value="1"/>
</dbReference>
<dbReference type="InterPro" id="IPR001060">
    <property type="entry name" value="FCH_dom"/>
</dbReference>
<accession>A0A0C3BY84</accession>
<dbReference type="OrthoDB" id="19092at2759"/>
<keyword evidence="3" id="KW-0597">Phosphoprotein</keyword>
<gene>
    <name evidence="7" type="ORF">M413DRAFT_78247</name>
</gene>
<evidence type="ECO:0000313" key="8">
    <source>
        <dbReference type="Proteomes" id="UP000053424"/>
    </source>
</evidence>
<evidence type="ECO:0000256" key="3">
    <source>
        <dbReference type="ARBA" id="ARBA00022553"/>
    </source>
</evidence>
<proteinExistence type="predicted"/>
<dbReference type="GO" id="GO:0007010">
    <property type="term" value="P:cytoskeleton organization"/>
    <property type="evidence" value="ECO:0007669"/>
    <property type="project" value="TreeGrafter"/>
</dbReference>
<evidence type="ECO:0000256" key="1">
    <source>
        <dbReference type="ARBA" id="ARBA00004245"/>
    </source>
</evidence>
<dbReference type="InterPro" id="IPR031160">
    <property type="entry name" value="F_BAR_dom"/>
</dbReference>
<keyword evidence="4" id="KW-0206">Cytoskeleton</keyword>
<name>A0A0C3BY84_HEBCY</name>
<keyword evidence="8" id="KW-1185">Reference proteome</keyword>
<dbReference type="AlphaFoldDB" id="A0A0C3BY84"/>
<dbReference type="SUPFAM" id="SSF103657">
    <property type="entry name" value="BAR/IMD domain-like"/>
    <property type="match status" value="1"/>
</dbReference>
<dbReference type="PROSITE" id="PS51741">
    <property type="entry name" value="F_BAR"/>
    <property type="match status" value="1"/>
</dbReference>
<reference evidence="8" key="2">
    <citation type="submission" date="2015-01" db="EMBL/GenBank/DDBJ databases">
        <title>Evolutionary Origins and Diversification of the Mycorrhizal Mutualists.</title>
        <authorList>
            <consortium name="DOE Joint Genome Institute"/>
            <consortium name="Mycorrhizal Genomics Consortium"/>
            <person name="Kohler A."/>
            <person name="Kuo A."/>
            <person name="Nagy L.G."/>
            <person name="Floudas D."/>
            <person name="Copeland A."/>
            <person name="Barry K.W."/>
            <person name="Cichocki N."/>
            <person name="Veneault-Fourrey C."/>
            <person name="LaButti K."/>
            <person name="Lindquist E.A."/>
            <person name="Lipzen A."/>
            <person name="Lundell T."/>
            <person name="Morin E."/>
            <person name="Murat C."/>
            <person name="Riley R."/>
            <person name="Ohm R."/>
            <person name="Sun H."/>
            <person name="Tunlid A."/>
            <person name="Henrissat B."/>
            <person name="Grigoriev I.V."/>
            <person name="Hibbett D.S."/>
            <person name="Martin F."/>
        </authorList>
    </citation>
    <scope>NUCLEOTIDE SEQUENCE [LARGE SCALE GENOMIC DNA]</scope>
    <source>
        <strain evidence="8">h7</strain>
    </source>
</reference>
<dbReference type="PANTHER" id="PTHR23065">
    <property type="entry name" value="PROLINE-SERINE-THREONINE PHOSPHATASE INTERACTING PROTEIN 1"/>
    <property type="match status" value="1"/>
</dbReference>
<evidence type="ECO:0000313" key="7">
    <source>
        <dbReference type="EMBL" id="KIM36406.1"/>
    </source>
</evidence>
<dbReference type="STRING" id="686832.A0A0C3BY84"/>
<comment type="subcellular location">
    <subcellularLocation>
        <location evidence="1">Cytoplasm</location>
        <location evidence="1">Cytoskeleton</location>
    </subcellularLocation>
</comment>
<dbReference type="GO" id="GO:0005543">
    <property type="term" value="F:phospholipid binding"/>
    <property type="evidence" value="ECO:0007669"/>
    <property type="project" value="TreeGrafter"/>
</dbReference>
<evidence type="ECO:0000259" key="6">
    <source>
        <dbReference type="PROSITE" id="PS51741"/>
    </source>
</evidence>
<dbReference type="GO" id="GO:0120104">
    <property type="term" value="C:mitotic actomyosin contractile ring, proximal layer"/>
    <property type="evidence" value="ECO:0007669"/>
    <property type="project" value="TreeGrafter"/>
</dbReference>
<evidence type="ECO:0000256" key="2">
    <source>
        <dbReference type="ARBA" id="ARBA00022490"/>
    </source>
</evidence>
<dbReference type="InterPro" id="IPR027267">
    <property type="entry name" value="AH/BAR_dom_sf"/>
</dbReference>
<dbReference type="Pfam" id="PF00611">
    <property type="entry name" value="FCH"/>
    <property type="match status" value="1"/>
</dbReference>
<dbReference type="GO" id="GO:0009898">
    <property type="term" value="C:cytoplasmic side of plasma membrane"/>
    <property type="evidence" value="ECO:0007669"/>
    <property type="project" value="TreeGrafter"/>
</dbReference>
<keyword evidence="2" id="KW-0963">Cytoplasm</keyword>
<evidence type="ECO:0000256" key="4">
    <source>
        <dbReference type="ARBA" id="ARBA00023212"/>
    </source>
</evidence>
<organism evidence="7 8">
    <name type="scientific">Hebeloma cylindrosporum</name>
    <dbReference type="NCBI Taxonomy" id="76867"/>
    <lineage>
        <taxon>Eukaryota</taxon>
        <taxon>Fungi</taxon>
        <taxon>Dikarya</taxon>
        <taxon>Basidiomycota</taxon>
        <taxon>Agaricomycotina</taxon>
        <taxon>Agaricomycetes</taxon>
        <taxon>Agaricomycetidae</taxon>
        <taxon>Agaricales</taxon>
        <taxon>Agaricineae</taxon>
        <taxon>Hymenogastraceae</taxon>
        <taxon>Hebeloma</taxon>
    </lineage>
</organism>
<keyword evidence="5" id="KW-0175">Coiled coil</keyword>
<dbReference type="HOGENOM" id="CLU_066713_0_0_1"/>
<sequence length="268" mass="31025">MSASPQKRYLDFCNSFVGDGGADVLFARLGGATKTTEELKTFFEERASIEEEYAKQLSKLAKLTLGRDEIAELRKPLDAVRTETERQAGIHLDLAQQLRSEIGISTTAFHARQIYHKNTYQARIEKQLKIKQIQQSYVNKAREKCEQDSIWINAFTAQASFVRGKNLEKINLKLERAKEAFQTNEREFLNFSTALHKIAMRWEQDWKSFCDSCQDMEQDRMDFMKDHLWDYANVISMGCIADDASCESIRVALEQLDTENKMENFAYK</sequence>
<dbReference type="Gene3D" id="1.20.1270.60">
    <property type="entry name" value="Arfaptin homology (AH) domain/BAR domain"/>
    <property type="match status" value="1"/>
</dbReference>
<dbReference type="EMBL" id="KN831805">
    <property type="protein sequence ID" value="KIM36406.1"/>
    <property type="molecule type" value="Genomic_DNA"/>
</dbReference>
<evidence type="ECO:0000256" key="5">
    <source>
        <dbReference type="PROSITE-ProRule" id="PRU01077"/>
    </source>
</evidence>
<dbReference type="SMART" id="SM00055">
    <property type="entry name" value="FCH"/>
    <property type="match status" value="1"/>
</dbReference>
<feature type="domain" description="F-BAR" evidence="6">
    <location>
        <begin position="10"/>
        <end position="261"/>
    </location>
</feature>